<protein>
    <submittedName>
        <fullName evidence="1">Uncharacterized protein</fullName>
    </submittedName>
</protein>
<organism evidence="1 2">
    <name type="scientific">Lindgomyces ingoldianus</name>
    <dbReference type="NCBI Taxonomy" id="673940"/>
    <lineage>
        <taxon>Eukaryota</taxon>
        <taxon>Fungi</taxon>
        <taxon>Dikarya</taxon>
        <taxon>Ascomycota</taxon>
        <taxon>Pezizomycotina</taxon>
        <taxon>Dothideomycetes</taxon>
        <taxon>Pleosporomycetidae</taxon>
        <taxon>Pleosporales</taxon>
        <taxon>Lindgomycetaceae</taxon>
        <taxon>Lindgomyces</taxon>
    </lineage>
</organism>
<dbReference type="Proteomes" id="UP000799755">
    <property type="component" value="Unassembled WGS sequence"/>
</dbReference>
<dbReference type="EMBL" id="MU003539">
    <property type="protein sequence ID" value="KAF2464170.1"/>
    <property type="molecule type" value="Genomic_DNA"/>
</dbReference>
<gene>
    <name evidence="1" type="ORF">BDR25DRAFT_243120</name>
</gene>
<proteinExistence type="predicted"/>
<keyword evidence="2" id="KW-1185">Reference proteome</keyword>
<name>A0ACB6QCE4_9PLEO</name>
<accession>A0ACB6QCE4</accession>
<sequence length="141" mass="16318">MAFFSPRFKLPVHLLQLVLITFAMGLSVPRLFIKNQPRTRANTIALGMGAKSLIFLAYQLFTEYVPRFKRWHSYKANAIINSLEIVFWAAVAFLVVQANLSRCMGWSCTLSWCVVGIAVVLRYVLRFFRNERNRGWLISEL</sequence>
<evidence type="ECO:0000313" key="1">
    <source>
        <dbReference type="EMBL" id="KAF2464170.1"/>
    </source>
</evidence>
<comment type="caution">
    <text evidence="1">The sequence shown here is derived from an EMBL/GenBank/DDBJ whole genome shotgun (WGS) entry which is preliminary data.</text>
</comment>
<evidence type="ECO:0000313" key="2">
    <source>
        <dbReference type="Proteomes" id="UP000799755"/>
    </source>
</evidence>
<reference evidence="1" key="1">
    <citation type="journal article" date="2020" name="Stud. Mycol.">
        <title>101 Dothideomycetes genomes: a test case for predicting lifestyles and emergence of pathogens.</title>
        <authorList>
            <person name="Haridas S."/>
            <person name="Albert R."/>
            <person name="Binder M."/>
            <person name="Bloem J."/>
            <person name="Labutti K."/>
            <person name="Salamov A."/>
            <person name="Andreopoulos B."/>
            <person name="Baker S."/>
            <person name="Barry K."/>
            <person name="Bills G."/>
            <person name="Bluhm B."/>
            <person name="Cannon C."/>
            <person name="Castanera R."/>
            <person name="Culley D."/>
            <person name="Daum C."/>
            <person name="Ezra D."/>
            <person name="Gonzalez J."/>
            <person name="Henrissat B."/>
            <person name="Kuo A."/>
            <person name="Liang C."/>
            <person name="Lipzen A."/>
            <person name="Lutzoni F."/>
            <person name="Magnuson J."/>
            <person name="Mondo S."/>
            <person name="Nolan M."/>
            <person name="Ohm R."/>
            <person name="Pangilinan J."/>
            <person name="Park H.-J."/>
            <person name="Ramirez L."/>
            <person name="Alfaro M."/>
            <person name="Sun H."/>
            <person name="Tritt A."/>
            <person name="Yoshinaga Y."/>
            <person name="Zwiers L.-H."/>
            <person name="Turgeon B."/>
            <person name="Goodwin S."/>
            <person name="Spatafora J."/>
            <person name="Crous P."/>
            <person name="Grigoriev I."/>
        </authorList>
    </citation>
    <scope>NUCLEOTIDE SEQUENCE</scope>
    <source>
        <strain evidence="1">ATCC 200398</strain>
    </source>
</reference>